<reference evidence="2 3" key="1">
    <citation type="journal article" date="1998" name="Science">
        <title>Genome sequence of the nematode C. elegans: a platform for investigating biology.</title>
        <authorList>
            <consortium name="The C. elegans sequencing consortium"/>
            <person name="Sulson J.E."/>
            <person name="Waterston R."/>
        </authorList>
    </citation>
    <scope>NUCLEOTIDE SEQUENCE [LARGE SCALE GENOMIC DNA]</scope>
    <source>
        <strain evidence="2 3">Bristol N2</strain>
    </source>
</reference>
<feature type="domain" description="Ubiquitin-like" evidence="1">
    <location>
        <begin position="1"/>
        <end position="74"/>
    </location>
</feature>
<dbReference type="GeneID" id="13221052"/>
<evidence type="ECO:0000313" key="4">
    <source>
        <dbReference type="WormBase" id="K10C2.12"/>
    </source>
</evidence>
<accession>E9P843</accession>
<dbReference type="InterPro" id="IPR029071">
    <property type="entry name" value="Ubiquitin-like_domsf"/>
</dbReference>
<dbReference type="PROSITE" id="PS50053">
    <property type="entry name" value="UBIQUITIN_2"/>
    <property type="match status" value="1"/>
</dbReference>
<dbReference type="SUPFAM" id="SSF54236">
    <property type="entry name" value="Ubiquitin-like"/>
    <property type="match status" value="1"/>
</dbReference>
<dbReference type="OMA" id="YNKTRNF"/>
<dbReference type="Gene3D" id="3.10.20.90">
    <property type="entry name" value="Phosphatidylinositol 3-kinase Catalytic Subunit, Chain A, domain 1"/>
    <property type="match status" value="1"/>
</dbReference>
<dbReference type="KEGG" id="cel:CELE_K10C2.12"/>
<dbReference type="Bgee" id="WBGene00206386">
    <property type="expression patterns" value="Expressed in adult organism and 3 other cell types or tissues"/>
</dbReference>
<dbReference type="PhylomeDB" id="E9P843"/>
<evidence type="ECO:0000313" key="2">
    <source>
        <dbReference type="EMBL" id="CCD72631.1"/>
    </source>
</evidence>
<dbReference type="EMBL" id="BX284606">
    <property type="protein sequence ID" value="CCD72631.1"/>
    <property type="molecule type" value="Genomic_DNA"/>
</dbReference>
<gene>
    <name evidence="2" type="ORF">CELE_K10C2.12</name>
    <name evidence="2 4" type="ORF">K10C2.12</name>
</gene>
<name>E9P843_CAEEL</name>
<dbReference type="SMART" id="SM00213">
    <property type="entry name" value="UBQ"/>
    <property type="match status" value="1"/>
</dbReference>
<dbReference type="FunCoup" id="E9P843">
    <property type="interactions" value="6"/>
</dbReference>
<keyword evidence="3" id="KW-1185">Reference proteome</keyword>
<dbReference type="FunFam" id="3.10.20.90:FF:000514">
    <property type="entry name" value="Carboxypeptidase"/>
    <property type="match status" value="1"/>
</dbReference>
<dbReference type="PeptideAtlas" id="E9P843"/>
<dbReference type="Pfam" id="PF00240">
    <property type="entry name" value="ubiquitin"/>
    <property type="match status" value="1"/>
</dbReference>
<evidence type="ECO:0007829" key="5">
    <source>
        <dbReference type="PeptideAtlas" id="E9P843"/>
    </source>
</evidence>
<dbReference type="OrthoDB" id="267397at2759"/>
<dbReference type="AGR" id="WB:WBGene00206386"/>
<dbReference type="RefSeq" id="NP_001257042.1">
    <property type="nucleotide sequence ID" value="NM_001270113.1"/>
</dbReference>
<dbReference type="WormBase" id="K10C2.12">
    <property type="protein sequence ID" value="CE45704"/>
    <property type="gene ID" value="WBGene00206386"/>
</dbReference>
<dbReference type="InParanoid" id="E9P843"/>
<sequence>MHIKAIVYNKTRKYAGHTIDLNLGDNATVAEAKSKIEEMTTVPSQIQWIVFGTTHLEDSKPLREYGIRDGYTIYSTPTYVEIQDMPNL</sequence>
<protein>
    <submittedName>
        <fullName evidence="2">Ubiquitin-like domain-containing protein</fullName>
    </submittedName>
</protein>
<dbReference type="CTD" id="13221052"/>
<dbReference type="Proteomes" id="UP000001940">
    <property type="component" value="Chromosome X"/>
</dbReference>
<dbReference type="CDD" id="cd17039">
    <property type="entry name" value="Ubl_ubiquitin_like"/>
    <property type="match status" value="1"/>
</dbReference>
<evidence type="ECO:0000313" key="3">
    <source>
        <dbReference type="Proteomes" id="UP000001940"/>
    </source>
</evidence>
<dbReference type="AlphaFoldDB" id="E9P843"/>
<dbReference type="PaxDb" id="6239-K10C2.12"/>
<dbReference type="HOGENOM" id="CLU_2564893_0_0_1"/>
<proteinExistence type="evidence at protein level"/>
<keyword evidence="5" id="KW-1267">Proteomics identification</keyword>
<dbReference type="InterPro" id="IPR000626">
    <property type="entry name" value="Ubiquitin-like_dom"/>
</dbReference>
<organism evidence="2 3">
    <name type="scientific">Caenorhabditis elegans</name>
    <dbReference type="NCBI Taxonomy" id="6239"/>
    <lineage>
        <taxon>Eukaryota</taxon>
        <taxon>Metazoa</taxon>
        <taxon>Ecdysozoa</taxon>
        <taxon>Nematoda</taxon>
        <taxon>Chromadorea</taxon>
        <taxon>Rhabditida</taxon>
        <taxon>Rhabditina</taxon>
        <taxon>Rhabditomorpha</taxon>
        <taxon>Rhabditoidea</taxon>
        <taxon>Rhabditidae</taxon>
        <taxon>Peloderinae</taxon>
        <taxon>Caenorhabditis</taxon>
    </lineage>
</organism>
<evidence type="ECO:0000259" key="1">
    <source>
        <dbReference type="PROSITE" id="PS50053"/>
    </source>
</evidence>
<dbReference type="SMR" id="E9P843"/>
<dbReference type="eggNOG" id="KOG1282">
    <property type="taxonomic scope" value="Eukaryota"/>
</dbReference>